<organism evidence="2 3">
    <name type="scientific">Malus baccata</name>
    <name type="common">Siberian crab apple</name>
    <name type="synonym">Pyrus baccata</name>
    <dbReference type="NCBI Taxonomy" id="106549"/>
    <lineage>
        <taxon>Eukaryota</taxon>
        <taxon>Viridiplantae</taxon>
        <taxon>Streptophyta</taxon>
        <taxon>Embryophyta</taxon>
        <taxon>Tracheophyta</taxon>
        <taxon>Spermatophyta</taxon>
        <taxon>Magnoliopsida</taxon>
        <taxon>eudicotyledons</taxon>
        <taxon>Gunneridae</taxon>
        <taxon>Pentapetalae</taxon>
        <taxon>rosids</taxon>
        <taxon>fabids</taxon>
        <taxon>Rosales</taxon>
        <taxon>Rosaceae</taxon>
        <taxon>Amygdaloideae</taxon>
        <taxon>Maleae</taxon>
        <taxon>Malus</taxon>
    </lineage>
</organism>
<keyword evidence="3" id="KW-1185">Reference proteome</keyword>
<evidence type="ECO:0000313" key="2">
    <source>
        <dbReference type="EMBL" id="TQE02077.1"/>
    </source>
</evidence>
<reference evidence="2 3" key="1">
    <citation type="journal article" date="2019" name="G3 (Bethesda)">
        <title>Sequencing of a Wild Apple (Malus baccata) Genome Unravels the Differences Between Cultivated and Wild Apple Species Regarding Disease Resistance and Cold Tolerance.</title>
        <authorList>
            <person name="Chen X."/>
        </authorList>
    </citation>
    <scope>NUCLEOTIDE SEQUENCE [LARGE SCALE GENOMIC DNA]</scope>
    <source>
        <strain evidence="3">cv. Shandingzi</strain>
        <tissue evidence="2">Leaves</tissue>
    </source>
</reference>
<proteinExistence type="predicted"/>
<feature type="compositionally biased region" description="Acidic residues" evidence="1">
    <location>
        <begin position="9"/>
        <end position="53"/>
    </location>
</feature>
<protein>
    <submittedName>
        <fullName evidence="2">Uncharacterized protein</fullName>
    </submittedName>
</protein>
<accession>A0A540MTF0</accession>
<evidence type="ECO:0000313" key="3">
    <source>
        <dbReference type="Proteomes" id="UP000315295"/>
    </source>
</evidence>
<feature type="region of interest" description="Disordered" evidence="1">
    <location>
        <begin position="1"/>
        <end position="62"/>
    </location>
</feature>
<name>A0A540MTF0_MALBA</name>
<evidence type="ECO:0000256" key="1">
    <source>
        <dbReference type="SAM" id="MobiDB-lite"/>
    </source>
</evidence>
<sequence>MEVKTKPVEEEEEVVHENEDVEDDGEKDGDKEDDVEEKEEQADGEDENEEEQEMKEKGGTQGIVREEIMKVVGEEALKVVRGIVDWDNPLSECANLFVLAGEPVLDCKRRCQWFLYR</sequence>
<dbReference type="AlphaFoldDB" id="A0A540MTF0"/>
<comment type="caution">
    <text evidence="2">The sequence shown here is derived from an EMBL/GenBank/DDBJ whole genome shotgun (WGS) entry which is preliminary data.</text>
</comment>
<dbReference type="EMBL" id="VIEB01000183">
    <property type="protein sequence ID" value="TQE02077.1"/>
    <property type="molecule type" value="Genomic_DNA"/>
</dbReference>
<gene>
    <name evidence="2" type="ORF">C1H46_012305</name>
</gene>
<dbReference type="Proteomes" id="UP000315295">
    <property type="component" value="Unassembled WGS sequence"/>
</dbReference>